<dbReference type="PROSITE" id="PS50082">
    <property type="entry name" value="WD_REPEATS_2"/>
    <property type="match status" value="3"/>
</dbReference>
<dbReference type="STRING" id="1806994.A0A507C7L3"/>
<keyword evidence="3" id="KW-0507">mRNA processing</keyword>
<dbReference type="InterPro" id="IPR036322">
    <property type="entry name" value="WD40_repeat_dom_sf"/>
</dbReference>
<comment type="subcellular location">
    <subcellularLocation>
        <location evidence="1">Nucleus speckle</location>
    </subcellularLocation>
</comment>
<keyword evidence="4" id="KW-0677">Repeat</keyword>
<dbReference type="PROSITE" id="PS50896">
    <property type="entry name" value="LISH"/>
    <property type="match status" value="1"/>
</dbReference>
<organism evidence="11 12">
    <name type="scientific">Synchytrium microbalum</name>
    <dbReference type="NCBI Taxonomy" id="1806994"/>
    <lineage>
        <taxon>Eukaryota</taxon>
        <taxon>Fungi</taxon>
        <taxon>Fungi incertae sedis</taxon>
        <taxon>Chytridiomycota</taxon>
        <taxon>Chytridiomycota incertae sedis</taxon>
        <taxon>Chytridiomycetes</taxon>
        <taxon>Synchytriales</taxon>
        <taxon>Synchytriaceae</taxon>
        <taxon>Synchytrium</taxon>
    </lineage>
</organism>
<evidence type="ECO:0000256" key="7">
    <source>
        <dbReference type="ARBA" id="ARBA00025801"/>
    </source>
</evidence>
<evidence type="ECO:0000259" key="10">
    <source>
        <dbReference type="PROSITE" id="PS50897"/>
    </source>
</evidence>
<dbReference type="Pfam" id="PF00400">
    <property type="entry name" value="WD40"/>
    <property type="match status" value="4"/>
</dbReference>
<protein>
    <recommendedName>
        <fullName evidence="8">WD40 repeat-containing protein SMU1</fullName>
    </recommendedName>
</protein>
<dbReference type="InterPro" id="IPR006594">
    <property type="entry name" value="LisH"/>
</dbReference>
<dbReference type="PROSITE" id="PS50294">
    <property type="entry name" value="WD_REPEATS_REGION"/>
    <property type="match status" value="2"/>
</dbReference>
<evidence type="ECO:0000256" key="3">
    <source>
        <dbReference type="ARBA" id="ARBA00022664"/>
    </source>
</evidence>
<feature type="repeat" description="WD" evidence="9">
    <location>
        <begin position="260"/>
        <end position="301"/>
    </location>
</feature>
<feature type="domain" description="CTLH" evidence="10">
    <location>
        <begin position="40"/>
        <end position="92"/>
    </location>
</feature>
<dbReference type="GeneID" id="42004436"/>
<dbReference type="InterPro" id="IPR020472">
    <property type="entry name" value="WD40_PAC1"/>
</dbReference>
<dbReference type="SMART" id="SM00320">
    <property type="entry name" value="WD40"/>
    <property type="match status" value="5"/>
</dbReference>
<keyword evidence="6" id="KW-0539">Nucleus</keyword>
<dbReference type="PRINTS" id="PR00320">
    <property type="entry name" value="GPROTEINBRPT"/>
</dbReference>
<dbReference type="InterPro" id="IPR006595">
    <property type="entry name" value="CTLH_C"/>
</dbReference>
<dbReference type="InterPro" id="IPR054532">
    <property type="entry name" value="TPL_SMU1_LisH-like"/>
</dbReference>
<feature type="repeat" description="WD" evidence="9">
    <location>
        <begin position="303"/>
        <end position="344"/>
    </location>
</feature>
<dbReference type="InterPro" id="IPR001680">
    <property type="entry name" value="WD40_rpt"/>
</dbReference>
<dbReference type="InterPro" id="IPR015943">
    <property type="entry name" value="WD40/YVTN_repeat-like_dom_sf"/>
</dbReference>
<evidence type="ECO:0000256" key="4">
    <source>
        <dbReference type="ARBA" id="ARBA00022737"/>
    </source>
</evidence>
<evidence type="ECO:0000256" key="6">
    <source>
        <dbReference type="ARBA" id="ARBA00023242"/>
    </source>
</evidence>
<evidence type="ECO:0000256" key="1">
    <source>
        <dbReference type="ARBA" id="ARBA00004324"/>
    </source>
</evidence>
<dbReference type="PROSITE" id="PS50897">
    <property type="entry name" value="CTLH"/>
    <property type="match status" value="1"/>
</dbReference>
<dbReference type="InterPro" id="IPR045184">
    <property type="entry name" value="SMU1"/>
</dbReference>
<sequence>MSVEIESADVIRLVQQFLKENNLKRTLQALQEETSITLNTVDSVDSFVADIVQGRWDIVLRTVSGLNISQKKLIDLYEQIVIELIEMREMGAARSLLRQTDPMNLLREKFPERYLHLEHLLSRMYFDEKEAYGGDQTKEKRRQTIAQALANEVTVVPPSRLLSLLGQAVKWQHSQGLILPETPFDLFLGTTPSSIIQDDTPPSQVYNSIKFPKKQHPESAAFSPDGQFMVTGSIDGIIEIYNHITGKLRKDFKYQAENNFMLMEDAVLCLSFSRDSEMLVSGGQDGKIKVWKIETGVCLKRFVGAHSQGVTSVCFSKDSTQVLSASFDQTVRIHGLKSGKMLKEFRGHTSFVNDAIFNMDGTRVLSGSSDGTIKIWDAKTTECIQSVLLSNGLMAIPGSVTPSVQRIISMPKNPDAFVVCNKSPWIYIISTRGQIIKSMNSSKIVDFTSACISAKGELVYAVAEDHIMVAFEAETGKQVANLKLAETEIIGVAHHPFTNTFASFAEDGNVSLWRP</sequence>
<dbReference type="SUPFAM" id="SSF50978">
    <property type="entry name" value="WD40 repeat-like"/>
    <property type="match status" value="1"/>
</dbReference>
<comment type="caution">
    <text evidence="11">The sequence shown here is derived from an EMBL/GenBank/DDBJ whole genome shotgun (WGS) entry which is preliminary data.</text>
</comment>
<evidence type="ECO:0000256" key="8">
    <source>
        <dbReference type="ARBA" id="ARBA00026184"/>
    </source>
</evidence>
<dbReference type="OrthoDB" id="538223at2759"/>
<dbReference type="RefSeq" id="XP_031024896.1">
    <property type="nucleotide sequence ID" value="XM_031169139.1"/>
</dbReference>
<dbReference type="SMART" id="SM00667">
    <property type="entry name" value="LisH"/>
    <property type="match status" value="1"/>
</dbReference>
<comment type="similarity">
    <text evidence="7">Belongs to the WD repeat SMU1 family.</text>
</comment>
<dbReference type="EMBL" id="QEAO01000016">
    <property type="protein sequence ID" value="TPX34054.1"/>
    <property type="molecule type" value="Genomic_DNA"/>
</dbReference>
<dbReference type="Proteomes" id="UP000319731">
    <property type="component" value="Unassembled WGS sequence"/>
</dbReference>
<evidence type="ECO:0000256" key="5">
    <source>
        <dbReference type="ARBA" id="ARBA00023187"/>
    </source>
</evidence>
<evidence type="ECO:0000256" key="9">
    <source>
        <dbReference type="PROSITE-ProRule" id="PRU00221"/>
    </source>
</evidence>
<dbReference type="GO" id="GO:0016607">
    <property type="term" value="C:nuclear speck"/>
    <property type="evidence" value="ECO:0007669"/>
    <property type="project" value="UniProtKB-SubCell"/>
</dbReference>
<feature type="repeat" description="WD" evidence="9">
    <location>
        <begin position="345"/>
        <end position="386"/>
    </location>
</feature>
<keyword evidence="12" id="KW-1185">Reference proteome</keyword>
<evidence type="ECO:0000313" key="12">
    <source>
        <dbReference type="Proteomes" id="UP000319731"/>
    </source>
</evidence>
<evidence type="ECO:0000256" key="2">
    <source>
        <dbReference type="ARBA" id="ARBA00022574"/>
    </source>
</evidence>
<dbReference type="Pfam" id="PF17814">
    <property type="entry name" value="LisH_TPL"/>
    <property type="match status" value="1"/>
</dbReference>
<proteinExistence type="inferred from homology"/>
<evidence type="ECO:0000313" key="11">
    <source>
        <dbReference type="EMBL" id="TPX34054.1"/>
    </source>
</evidence>
<dbReference type="Gene3D" id="2.130.10.10">
    <property type="entry name" value="YVTN repeat-like/Quinoprotein amine dehydrogenase"/>
    <property type="match status" value="2"/>
</dbReference>
<name>A0A507C7L3_9FUNG</name>
<dbReference type="InterPro" id="IPR019775">
    <property type="entry name" value="WD40_repeat_CS"/>
</dbReference>
<accession>A0A507C7L3</accession>
<dbReference type="CDD" id="cd00200">
    <property type="entry name" value="WD40"/>
    <property type="match status" value="1"/>
</dbReference>
<dbReference type="PANTHER" id="PTHR22848">
    <property type="entry name" value="WD40 REPEAT PROTEIN"/>
    <property type="match status" value="1"/>
</dbReference>
<keyword evidence="2 9" id="KW-0853">WD repeat</keyword>
<keyword evidence="5" id="KW-0508">mRNA splicing</keyword>
<dbReference type="PROSITE" id="PS00678">
    <property type="entry name" value="WD_REPEATS_1"/>
    <property type="match status" value="1"/>
</dbReference>
<dbReference type="AlphaFoldDB" id="A0A507C7L3"/>
<reference evidence="11 12" key="1">
    <citation type="journal article" date="2019" name="Sci. Rep.">
        <title>Comparative genomics of chytrid fungi reveal insights into the obligate biotrophic and pathogenic lifestyle of Synchytrium endobioticum.</title>
        <authorList>
            <person name="van de Vossenberg B.T.L.H."/>
            <person name="Warris S."/>
            <person name="Nguyen H.D.T."/>
            <person name="van Gent-Pelzer M.P.E."/>
            <person name="Joly D.L."/>
            <person name="van de Geest H.C."/>
            <person name="Bonants P.J.M."/>
            <person name="Smith D.S."/>
            <person name="Levesque C.A."/>
            <person name="van der Lee T.A.J."/>
        </authorList>
    </citation>
    <scope>NUCLEOTIDE SEQUENCE [LARGE SCALE GENOMIC DNA]</scope>
    <source>
        <strain evidence="11 12">JEL517</strain>
    </source>
</reference>
<dbReference type="GO" id="GO:0000398">
    <property type="term" value="P:mRNA splicing, via spliceosome"/>
    <property type="evidence" value="ECO:0007669"/>
    <property type="project" value="InterPro"/>
</dbReference>
<gene>
    <name evidence="11" type="ORF">SmJEL517_g03211</name>
</gene>